<organism evidence="1 2">
    <name type="scientific">Triticum aestivum</name>
    <name type="common">Wheat</name>
    <dbReference type="NCBI Taxonomy" id="4565"/>
    <lineage>
        <taxon>Eukaryota</taxon>
        <taxon>Viridiplantae</taxon>
        <taxon>Streptophyta</taxon>
        <taxon>Embryophyta</taxon>
        <taxon>Tracheophyta</taxon>
        <taxon>Spermatophyta</taxon>
        <taxon>Magnoliopsida</taxon>
        <taxon>Liliopsida</taxon>
        <taxon>Poales</taxon>
        <taxon>Poaceae</taxon>
        <taxon>BOP clade</taxon>
        <taxon>Pooideae</taxon>
        <taxon>Triticodae</taxon>
        <taxon>Triticeae</taxon>
        <taxon>Triticinae</taxon>
        <taxon>Triticum</taxon>
    </lineage>
</organism>
<proteinExistence type="predicted"/>
<protein>
    <submittedName>
        <fullName evidence="1">Uncharacterized protein</fullName>
    </submittedName>
</protein>
<dbReference type="Proteomes" id="UP000280104">
    <property type="component" value="Chromosome II"/>
</dbReference>
<dbReference type="AlphaFoldDB" id="A0A7H4LDW3"/>
<accession>A0A7H4LDW3</accession>
<evidence type="ECO:0000313" key="1">
    <source>
        <dbReference type="EMBL" id="SPT16801.1"/>
    </source>
</evidence>
<gene>
    <name evidence="1" type="ORF">CAMPLR22A2D_LOCUS1401</name>
</gene>
<evidence type="ECO:0000313" key="2">
    <source>
        <dbReference type="Proteomes" id="UP000280104"/>
    </source>
</evidence>
<name>A0A7H4LDW3_WHEAT</name>
<dbReference type="EMBL" id="LS480641">
    <property type="protein sequence ID" value="SPT16801.1"/>
    <property type="molecule type" value="Genomic_DNA"/>
</dbReference>
<reference evidence="1 2" key="1">
    <citation type="submission" date="2018-05" db="EMBL/GenBank/DDBJ databases">
        <authorList>
            <person name="Thind KAUR A."/>
        </authorList>
    </citation>
    <scope>NUCLEOTIDE SEQUENCE [LARGE SCALE GENOMIC DNA]</scope>
</reference>
<sequence length="148" mass="15034">MGSLRGDLAMLTATSSSSLELSQVLAFVDLGGLVGAAALSPEVVGPVASVGAEIDEVGALAHVSGVPKPVRSPIFDRDAMLARIDEVVFAKKLGRLLTGLDAACPGSAKTIACLLAEEVSTGKMKKVKKAIRSMGKKSDVSRKASAAA</sequence>